<protein>
    <recommendedName>
        <fullName evidence="2">Tyr recombinase domain-containing protein</fullName>
    </recommendedName>
</protein>
<dbReference type="PROSITE" id="PS51898">
    <property type="entry name" value="TYR_RECOMBINASE"/>
    <property type="match status" value="1"/>
</dbReference>
<keyword evidence="4" id="KW-1185">Reference proteome</keyword>
<evidence type="ECO:0000256" key="1">
    <source>
        <dbReference type="ARBA" id="ARBA00023172"/>
    </source>
</evidence>
<keyword evidence="1" id="KW-0233">DNA recombination</keyword>
<geneLocation type="plasmid" evidence="3 4">
    <name>pHIC</name>
</geneLocation>
<dbReference type="Gene3D" id="1.10.443.10">
    <property type="entry name" value="Intergrase catalytic core"/>
    <property type="match status" value="1"/>
</dbReference>
<reference evidence="3 4" key="1">
    <citation type="submission" date="2022-11" db="EMBL/GenBank/DDBJ databases">
        <title>Haliovirga abyssi gen. nov., sp. nov., a mesophilic fermentative bacterium isolated from the Iheya North hydrothermal field and the proposal of Haliovirgaceae fam. nov.</title>
        <authorList>
            <person name="Miyazaki U."/>
            <person name="Tame A."/>
            <person name="Miyazaki J."/>
            <person name="Takai K."/>
            <person name="Sawayama S."/>
            <person name="Kitajima M."/>
            <person name="Okamoto A."/>
            <person name="Nakagawa S."/>
        </authorList>
    </citation>
    <scope>NUCLEOTIDE SEQUENCE [LARGE SCALE GENOMIC DNA]</scope>
    <source>
        <strain evidence="3 4">IC12</strain>
        <plasmid evidence="3 4">pHIC</plasmid>
    </source>
</reference>
<name>A0AAU9DYQ6_9FUSO</name>
<dbReference type="KEGG" id="haby:HLVA_22300"/>
<dbReference type="Proteomes" id="UP001321582">
    <property type="component" value="Plasmid pHIC"/>
</dbReference>
<dbReference type="InterPro" id="IPR002104">
    <property type="entry name" value="Integrase_catalytic"/>
</dbReference>
<evidence type="ECO:0000313" key="4">
    <source>
        <dbReference type="Proteomes" id="UP001321582"/>
    </source>
</evidence>
<gene>
    <name evidence="3" type="ORF">HLVA_22300</name>
</gene>
<dbReference type="InterPro" id="IPR013762">
    <property type="entry name" value="Integrase-like_cat_sf"/>
</dbReference>
<dbReference type="SUPFAM" id="SSF56349">
    <property type="entry name" value="DNA breaking-rejoining enzymes"/>
    <property type="match status" value="1"/>
</dbReference>
<dbReference type="InterPro" id="IPR011010">
    <property type="entry name" value="DNA_brk_join_enz"/>
</dbReference>
<dbReference type="GO" id="GO:0015074">
    <property type="term" value="P:DNA integration"/>
    <property type="evidence" value="ECO:0007669"/>
    <property type="project" value="InterPro"/>
</dbReference>
<evidence type="ECO:0000313" key="3">
    <source>
        <dbReference type="EMBL" id="BDU51661.1"/>
    </source>
</evidence>
<evidence type="ECO:0000259" key="2">
    <source>
        <dbReference type="PROSITE" id="PS51898"/>
    </source>
</evidence>
<sequence>MIGCIEKPLLKTYFKTLYYTGLRLNECLFLEKRDINFKKELIYIRNGKGGGSRYIPMSKKLKKILLEYKENNIPEVETTRFFSTKYTGKLSNYYVVITLRKAVKKAGFFGRKITSHTFRHSFASSLVSKNVNIKIIQKLLGHSNINTTMIYLNASNEDMRKAVNEL</sequence>
<feature type="domain" description="Tyr recombinase" evidence="2">
    <location>
        <begin position="1"/>
        <end position="164"/>
    </location>
</feature>
<proteinExistence type="predicted"/>
<dbReference type="AlphaFoldDB" id="A0AAU9DYQ6"/>
<organism evidence="3 4">
    <name type="scientific">Haliovirga abyssi</name>
    <dbReference type="NCBI Taxonomy" id="2996794"/>
    <lineage>
        <taxon>Bacteria</taxon>
        <taxon>Fusobacteriati</taxon>
        <taxon>Fusobacteriota</taxon>
        <taxon>Fusobacteriia</taxon>
        <taxon>Fusobacteriales</taxon>
        <taxon>Haliovirgaceae</taxon>
        <taxon>Haliovirga</taxon>
    </lineage>
</organism>
<dbReference type="PANTHER" id="PTHR30349">
    <property type="entry name" value="PHAGE INTEGRASE-RELATED"/>
    <property type="match status" value="1"/>
</dbReference>
<dbReference type="InterPro" id="IPR050090">
    <property type="entry name" value="Tyrosine_recombinase_XerCD"/>
</dbReference>
<dbReference type="EMBL" id="AP027060">
    <property type="protein sequence ID" value="BDU51661.1"/>
    <property type="molecule type" value="Genomic_DNA"/>
</dbReference>
<accession>A0AAU9DYQ6</accession>
<dbReference type="PANTHER" id="PTHR30349:SF64">
    <property type="entry name" value="PROPHAGE INTEGRASE INTD-RELATED"/>
    <property type="match status" value="1"/>
</dbReference>
<dbReference type="GO" id="GO:0003677">
    <property type="term" value="F:DNA binding"/>
    <property type="evidence" value="ECO:0007669"/>
    <property type="project" value="InterPro"/>
</dbReference>
<dbReference type="Pfam" id="PF00589">
    <property type="entry name" value="Phage_integrase"/>
    <property type="match status" value="1"/>
</dbReference>
<dbReference type="GO" id="GO:0006310">
    <property type="term" value="P:DNA recombination"/>
    <property type="evidence" value="ECO:0007669"/>
    <property type="project" value="UniProtKB-KW"/>
</dbReference>
<keyword evidence="3" id="KW-0614">Plasmid</keyword>